<dbReference type="KEGG" id="abra:BN85301090"/>
<evidence type="ECO:0000256" key="1">
    <source>
        <dbReference type="SAM" id="MobiDB-lite"/>
    </source>
</evidence>
<sequence>MTIGKKDHTKSPSETNGPVVKTGPTSGKNRTRKLTGEWRKKRSDSGQKRK</sequence>
<evidence type="ECO:0000313" key="2">
    <source>
        <dbReference type="EMBL" id="CCV65130.1"/>
    </source>
</evidence>
<name>U4KM70_9MOLU</name>
<feature type="region of interest" description="Disordered" evidence="1">
    <location>
        <begin position="1"/>
        <end position="50"/>
    </location>
</feature>
<dbReference type="RefSeq" id="WP_030003999.1">
    <property type="nucleotide sequence ID" value="NC_022549.1"/>
</dbReference>
<dbReference type="STRING" id="61635.BN85301090"/>
<dbReference type="EMBL" id="FO681348">
    <property type="protein sequence ID" value="CCV65130.1"/>
    <property type="molecule type" value="Genomic_DNA"/>
</dbReference>
<accession>U4KM70</accession>
<feature type="compositionally biased region" description="Basic and acidic residues" evidence="1">
    <location>
        <begin position="1"/>
        <end position="11"/>
    </location>
</feature>
<dbReference type="Proteomes" id="UP000032737">
    <property type="component" value="Chromosome"/>
</dbReference>
<proteinExistence type="predicted"/>
<feature type="compositionally biased region" description="Basic and acidic residues" evidence="1">
    <location>
        <begin position="34"/>
        <end position="50"/>
    </location>
</feature>
<gene>
    <name evidence="2" type="ORF">BN85301090</name>
</gene>
<dbReference type="AlphaFoldDB" id="U4KM70"/>
<dbReference type="HOGENOM" id="CLU_214696_0_0_14"/>
<protein>
    <submittedName>
        <fullName evidence="2">Uncharacterized protein</fullName>
    </submittedName>
</protein>
<organism evidence="2 3">
    <name type="scientific">Acholeplasma brassicae</name>
    <dbReference type="NCBI Taxonomy" id="61635"/>
    <lineage>
        <taxon>Bacteria</taxon>
        <taxon>Bacillati</taxon>
        <taxon>Mycoplasmatota</taxon>
        <taxon>Mollicutes</taxon>
        <taxon>Acholeplasmatales</taxon>
        <taxon>Acholeplasmataceae</taxon>
        <taxon>Acholeplasma</taxon>
    </lineage>
</organism>
<reference evidence="2 3" key="1">
    <citation type="journal article" date="2013" name="J. Mol. Microbiol. Biotechnol.">
        <title>Analysis of the Complete Genomes of Acholeplasma brassicae , A. palmae and A. laidlawii and Their Comparison to the Obligate Parasites from ' Candidatus Phytoplasma'.</title>
        <authorList>
            <person name="Kube M."/>
            <person name="Siewert C."/>
            <person name="Migdoll A.M."/>
            <person name="Duduk B."/>
            <person name="Holz S."/>
            <person name="Rabus R."/>
            <person name="Seemuller E."/>
            <person name="Mitrovic J."/>
            <person name="Muller I."/>
            <person name="Buttner C."/>
            <person name="Reinhardt R."/>
        </authorList>
    </citation>
    <scope>NUCLEOTIDE SEQUENCE [LARGE SCALE GENOMIC DNA]</scope>
    <source>
        <strain evidence="3">0502</strain>
    </source>
</reference>
<keyword evidence="3" id="KW-1185">Reference proteome</keyword>
<evidence type="ECO:0000313" key="3">
    <source>
        <dbReference type="Proteomes" id="UP000032737"/>
    </source>
</evidence>